<proteinExistence type="inferred from homology"/>
<organism evidence="4 5">
    <name type="scientific">Salvia divinorum</name>
    <name type="common">Maria pastora</name>
    <name type="synonym">Diviner's sage</name>
    <dbReference type="NCBI Taxonomy" id="28513"/>
    <lineage>
        <taxon>Eukaryota</taxon>
        <taxon>Viridiplantae</taxon>
        <taxon>Streptophyta</taxon>
        <taxon>Embryophyta</taxon>
        <taxon>Tracheophyta</taxon>
        <taxon>Spermatophyta</taxon>
        <taxon>Magnoliopsida</taxon>
        <taxon>eudicotyledons</taxon>
        <taxon>Gunneridae</taxon>
        <taxon>Pentapetalae</taxon>
        <taxon>asterids</taxon>
        <taxon>lamiids</taxon>
        <taxon>Lamiales</taxon>
        <taxon>Lamiaceae</taxon>
        <taxon>Nepetoideae</taxon>
        <taxon>Mentheae</taxon>
        <taxon>Salviinae</taxon>
        <taxon>Salvia</taxon>
        <taxon>Salvia subgen. Calosphace</taxon>
    </lineage>
</organism>
<feature type="region of interest" description="Disordered" evidence="3">
    <location>
        <begin position="78"/>
        <end position="110"/>
    </location>
</feature>
<protein>
    <submittedName>
        <fullName evidence="4">Uncharacterized protein</fullName>
    </submittedName>
</protein>
<dbReference type="SUPFAM" id="SSF52743">
    <property type="entry name" value="Subtilisin-like"/>
    <property type="match status" value="1"/>
</dbReference>
<keyword evidence="5" id="KW-1185">Reference proteome</keyword>
<dbReference type="InterPro" id="IPR036852">
    <property type="entry name" value="Peptidase_S8/S53_dom_sf"/>
</dbReference>
<reference evidence="4 5" key="1">
    <citation type="submission" date="2024-06" db="EMBL/GenBank/DDBJ databases">
        <title>A chromosome level genome sequence of Diviner's sage (Salvia divinorum).</title>
        <authorList>
            <person name="Ford S.A."/>
            <person name="Ro D.-K."/>
            <person name="Ness R.W."/>
            <person name="Phillips M.A."/>
        </authorList>
    </citation>
    <scope>NUCLEOTIDE SEQUENCE [LARGE SCALE GENOMIC DNA]</scope>
    <source>
        <strain evidence="4">SAF-2024a</strain>
        <tissue evidence="4">Leaf</tissue>
    </source>
</reference>
<dbReference type="AlphaFoldDB" id="A0ABD1GR04"/>
<dbReference type="Gene3D" id="3.40.50.200">
    <property type="entry name" value="Peptidase S8/S53 domain"/>
    <property type="match status" value="1"/>
</dbReference>
<sequence>MSTVCSHVGGTTAYVNSFHPNCSPAAIMTTAKPTSSRVDKDVKFAYGEGQVNPTGAISAGVLQDMSRKVVNVGASRCLQRHHQSSSRGRDHGVRRSFKVSGEGKAYAPPGSRSIRLTHIEKLLLHSEEESYCCT</sequence>
<evidence type="ECO:0000313" key="4">
    <source>
        <dbReference type="EMBL" id="KAL1546452.1"/>
    </source>
</evidence>
<evidence type="ECO:0000256" key="2">
    <source>
        <dbReference type="ARBA" id="ARBA00022729"/>
    </source>
</evidence>
<evidence type="ECO:0000256" key="1">
    <source>
        <dbReference type="ARBA" id="ARBA00011073"/>
    </source>
</evidence>
<comment type="caution">
    <text evidence="4">The sequence shown here is derived from an EMBL/GenBank/DDBJ whole genome shotgun (WGS) entry which is preliminary data.</text>
</comment>
<evidence type="ECO:0000313" key="5">
    <source>
        <dbReference type="Proteomes" id="UP001567538"/>
    </source>
</evidence>
<accession>A0ABD1GR04</accession>
<comment type="similarity">
    <text evidence="1">Belongs to the peptidase S8 family.</text>
</comment>
<dbReference type="PANTHER" id="PTHR10795">
    <property type="entry name" value="PROPROTEIN CONVERTASE SUBTILISIN/KEXIN"/>
    <property type="match status" value="1"/>
</dbReference>
<keyword evidence="2" id="KW-0732">Signal</keyword>
<dbReference type="EMBL" id="JBEAFC010000008">
    <property type="protein sequence ID" value="KAL1546452.1"/>
    <property type="molecule type" value="Genomic_DNA"/>
</dbReference>
<evidence type="ECO:0000256" key="3">
    <source>
        <dbReference type="SAM" id="MobiDB-lite"/>
    </source>
</evidence>
<dbReference type="Proteomes" id="UP001567538">
    <property type="component" value="Unassembled WGS sequence"/>
</dbReference>
<dbReference type="InterPro" id="IPR045051">
    <property type="entry name" value="SBT"/>
</dbReference>
<gene>
    <name evidence="4" type="ORF">AAHA92_23049</name>
</gene>
<name>A0ABD1GR04_SALDI</name>